<evidence type="ECO:0000313" key="3">
    <source>
        <dbReference type="EMBL" id="VAV86340.1"/>
    </source>
</evidence>
<dbReference type="GO" id="GO:0008713">
    <property type="term" value="F:ADP-heptose-lipopolysaccharide heptosyltransferase activity"/>
    <property type="evidence" value="ECO:0007669"/>
    <property type="project" value="TreeGrafter"/>
</dbReference>
<dbReference type="Pfam" id="PF01075">
    <property type="entry name" value="Glyco_transf_9"/>
    <property type="match status" value="1"/>
</dbReference>
<proteinExistence type="predicted"/>
<organism evidence="3">
    <name type="scientific">hydrothermal vent metagenome</name>
    <dbReference type="NCBI Taxonomy" id="652676"/>
    <lineage>
        <taxon>unclassified sequences</taxon>
        <taxon>metagenomes</taxon>
        <taxon>ecological metagenomes</taxon>
    </lineage>
</organism>
<dbReference type="Gene3D" id="3.40.50.2000">
    <property type="entry name" value="Glycogen Phosphorylase B"/>
    <property type="match status" value="2"/>
</dbReference>
<keyword evidence="2 3" id="KW-0808">Transferase</keyword>
<sequence>MQKPPKHILVIRLSAMGDVAMIVPVLRALTQQYPGIKITVLTRKFFTPFFRDLENVQVFHADVKGKHKGVLGLYKLSRELKTLRIDAIADLHNVLRSNILKFFFSGTKHIQIDKGRAEKKALTSGKQFRQLKSTHQRYAEVFEQLGFKINLLNPVFPKPYPLSDKILDSITRDNKKRIGIAPFAAFKGKAYPLELMEQVIKELSKTYSVLLFGGGQKEIETLHNFEAEFENVHSVAGKLSLDEELDVISNLDVMISMDSGNAHIAAMLGIEVITLWGVTHPFAGFYPFNQNKENALLAHRNLFPQIPTSIYGNTFPKGYQDAIRSITPQDIITKVEYIIQKSLT</sequence>
<dbReference type="CDD" id="cd03789">
    <property type="entry name" value="GT9_LPS_heptosyltransferase"/>
    <property type="match status" value="1"/>
</dbReference>
<dbReference type="PANTHER" id="PTHR30160:SF22">
    <property type="entry name" value="LIPOPOLYSACCHARIDE CORE BIOSYNTHESIS PROTEIN"/>
    <property type="match status" value="1"/>
</dbReference>
<dbReference type="EMBL" id="UOEB01000328">
    <property type="protein sequence ID" value="VAV86340.1"/>
    <property type="molecule type" value="Genomic_DNA"/>
</dbReference>
<gene>
    <name evidence="3" type="ORF">MNBD_BACTEROID02-571</name>
</gene>
<evidence type="ECO:0000256" key="2">
    <source>
        <dbReference type="ARBA" id="ARBA00022679"/>
    </source>
</evidence>
<keyword evidence="1" id="KW-0328">Glycosyltransferase</keyword>
<name>A0A3B0QYD6_9ZZZZ</name>
<accession>A0A3B0QYD6</accession>
<dbReference type="InterPro" id="IPR002201">
    <property type="entry name" value="Glyco_trans_9"/>
</dbReference>
<protein>
    <submittedName>
        <fullName evidence="3">ADP-heptose:LPS heptosyltransferase</fullName>
    </submittedName>
</protein>
<dbReference type="InterPro" id="IPR051199">
    <property type="entry name" value="LPS_LOS_Heptosyltrfase"/>
</dbReference>
<dbReference type="GO" id="GO:0005829">
    <property type="term" value="C:cytosol"/>
    <property type="evidence" value="ECO:0007669"/>
    <property type="project" value="TreeGrafter"/>
</dbReference>
<evidence type="ECO:0000256" key="1">
    <source>
        <dbReference type="ARBA" id="ARBA00022676"/>
    </source>
</evidence>
<dbReference type="SUPFAM" id="SSF53756">
    <property type="entry name" value="UDP-Glycosyltransferase/glycogen phosphorylase"/>
    <property type="match status" value="1"/>
</dbReference>
<dbReference type="AlphaFoldDB" id="A0A3B0QYD6"/>
<dbReference type="GO" id="GO:0009244">
    <property type="term" value="P:lipopolysaccharide core region biosynthetic process"/>
    <property type="evidence" value="ECO:0007669"/>
    <property type="project" value="TreeGrafter"/>
</dbReference>
<dbReference type="PANTHER" id="PTHR30160">
    <property type="entry name" value="TETRAACYLDISACCHARIDE 4'-KINASE-RELATED"/>
    <property type="match status" value="1"/>
</dbReference>
<reference evidence="3" key="1">
    <citation type="submission" date="2018-06" db="EMBL/GenBank/DDBJ databases">
        <authorList>
            <person name="Zhirakovskaya E."/>
        </authorList>
    </citation>
    <scope>NUCLEOTIDE SEQUENCE</scope>
</reference>